<organism evidence="5 6">
    <name type="scientific">Janthinobacterium agaricidamnosum NBRC 102515 = DSM 9628</name>
    <dbReference type="NCBI Taxonomy" id="1349767"/>
    <lineage>
        <taxon>Bacteria</taxon>
        <taxon>Pseudomonadati</taxon>
        <taxon>Pseudomonadota</taxon>
        <taxon>Betaproteobacteria</taxon>
        <taxon>Burkholderiales</taxon>
        <taxon>Oxalobacteraceae</taxon>
        <taxon>Janthinobacterium</taxon>
    </lineage>
</organism>
<feature type="chain" id="PRO_5004798779" evidence="3">
    <location>
        <begin position="19"/>
        <end position="743"/>
    </location>
</feature>
<dbReference type="RefSeq" id="WP_169803239.1">
    <property type="nucleotide sequence ID" value="NZ_BCTH01000056.1"/>
</dbReference>
<feature type="region of interest" description="Disordered" evidence="2">
    <location>
        <begin position="556"/>
        <end position="575"/>
    </location>
</feature>
<dbReference type="KEGG" id="jag:GJA_4897"/>
<dbReference type="EMBL" id="HG322949">
    <property type="protein sequence ID" value="CDG85500.1"/>
    <property type="molecule type" value="Genomic_DNA"/>
</dbReference>
<reference evidence="5 6" key="1">
    <citation type="journal article" date="2015" name="Genome Announc.">
        <title>Genome Sequence of Mushroom Soft-Rot Pathogen Janthinobacterium agaricidamnosum.</title>
        <authorList>
            <person name="Graupner K."/>
            <person name="Lackner G."/>
            <person name="Hertweck C."/>
        </authorList>
    </citation>
    <scope>NUCLEOTIDE SEQUENCE [LARGE SCALE GENOMIC DNA]</scope>
    <source>
        <strain evidence="6">NBRC 102515 / DSM 9628</strain>
    </source>
</reference>
<dbReference type="SMART" id="SM00634">
    <property type="entry name" value="BID_1"/>
    <property type="match status" value="3"/>
</dbReference>
<accession>W0VCX6</accession>
<dbReference type="InterPro" id="IPR008964">
    <property type="entry name" value="Invasin/intimin_cell_adhesion"/>
</dbReference>
<evidence type="ECO:0000256" key="3">
    <source>
        <dbReference type="SAM" id="SignalP"/>
    </source>
</evidence>
<comment type="similarity">
    <text evidence="1">Belongs to the intimin/invasin family.</text>
</comment>
<name>W0VCX6_9BURK</name>
<evidence type="ECO:0000313" key="5">
    <source>
        <dbReference type="EMBL" id="CDG85500.1"/>
    </source>
</evidence>
<dbReference type="AlphaFoldDB" id="W0VCX6"/>
<feature type="domain" description="Big-1" evidence="4">
    <location>
        <begin position="44"/>
        <end position="146"/>
    </location>
</feature>
<sequence>MNNILNWLALLACAALLAACGGGGGSPGAVGGGGGSGGGAAAASITLSLLDAGGKTSNLATSASPLTVKALVADSAGRPMANVLVTFTTDTTLARLSPSAGTALTDASGVATITLSPATGGLSGAGKLSASVTLASATVTADINYQVTASVVSTASISLSLVNSSGAASNTLSSATPLIAKALVKDQDGKTLANALVAFSTNSALAVFSPSAGTVLSDANGVASITLRPASLSAGGAATLNAVVTVAGSTANSSANYVVGATALSLSSLRLSAPSIVAYDSTVVSLDVLAGGVKYTDQKLVVNFTSACVAAGKATFAAAVPTSNGTATSVYRDQGCGNNDTISASVDGISGSSSATIAIAAPSAASIQFNSAVPTDKSIVIQGQGGIGRTETATLKFKVFDTFNNPLPGKNVTFSTTSPDVTINKLADSTDANGEVITTVNSKSTPTTFRIKATLDSGIFTQSDSIVVTTGVPVQRAFSLSVGSPNVEGWTLDSGPTTPATNVNVLLADQAGNPVPDGVPVVFQTNLGSVGSSSKGACNTVNGGCSVDFRTQNPRVAAPNTPSTPCNTLPGGNNDSTRPGLATVCASSTDGSNTLFAKVGIFFSGSTAANVYLNGSATPLNGSVVDLGTAAKTASKVFTLQINDVNNNPMPAGTTVAISNIINASNGGVLPATVPGIFPHYAGGDDPSGNNISGNQGSNHSFTIGSTLAATCTADNVATFNVAITTPHLLTTTYPFTLTFKCQ</sequence>
<evidence type="ECO:0000313" key="6">
    <source>
        <dbReference type="Proteomes" id="UP000027604"/>
    </source>
</evidence>
<dbReference type="eggNOG" id="COG2831">
    <property type="taxonomic scope" value="Bacteria"/>
</dbReference>
<dbReference type="HOGENOM" id="CLU_373760_0_0_4"/>
<dbReference type="PATRIC" id="fig|1349767.4.peg.1517"/>
<keyword evidence="6" id="KW-1185">Reference proteome</keyword>
<protein>
    <submittedName>
        <fullName evidence="5">Bacterial Ig-like domain family protein</fullName>
    </submittedName>
</protein>
<dbReference type="PROSITE" id="PS51127">
    <property type="entry name" value="BIG1"/>
    <property type="match status" value="2"/>
</dbReference>
<dbReference type="InterPro" id="IPR013783">
    <property type="entry name" value="Ig-like_fold"/>
</dbReference>
<proteinExistence type="inferred from homology"/>
<dbReference type="STRING" id="1349767.GJA_4897"/>
<dbReference type="Pfam" id="PF02369">
    <property type="entry name" value="Big_1"/>
    <property type="match status" value="1"/>
</dbReference>
<dbReference type="SUPFAM" id="SSF49373">
    <property type="entry name" value="Invasin/intimin cell-adhesion fragments"/>
    <property type="match status" value="3"/>
</dbReference>
<keyword evidence="3" id="KW-0732">Signal</keyword>
<gene>
    <name evidence="5" type="ORF">GJA_4897</name>
</gene>
<evidence type="ECO:0000256" key="2">
    <source>
        <dbReference type="SAM" id="MobiDB-lite"/>
    </source>
</evidence>
<evidence type="ECO:0000259" key="4">
    <source>
        <dbReference type="PROSITE" id="PS51127"/>
    </source>
</evidence>
<dbReference type="Proteomes" id="UP000027604">
    <property type="component" value="Chromosome I"/>
</dbReference>
<dbReference type="Gene3D" id="2.60.40.10">
    <property type="entry name" value="Immunoglobulins"/>
    <property type="match status" value="2"/>
</dbReference>
<dbReference type="InterPro" id="IPR003344">
    <property type="entry name" value="Big_1_dom"/>
</dbReference>
<feature type="signal peptide" evidence="3">
    <location>
        <begin position="1"/>
        <end position="18"/>
    </location>
</feature>
<feature type="domain" description="Big-1" evidence="4">
    <location>
        <begin position="152"/>
        <end position="258"/>
    </location>
</feature>
<evidence type="ECO:0000256" key="1">
    <source>
        <dbReference type="ARBA" id="ARBA00010116"/>
    </source>
</evidence>